<gene>
    <name evidence="6" type="ORF">BJP36_33005</name>
</gene>
<evidence type="ECO:0000259" key="5">
    <source>
        <dbReference type="Pfam" id="PF00685"/>
    </source>
</evidence>
<accession>A0A1D9GBT2</accession>
<dbReference type="Pfam" id="PF13414">
    <property type="entry name" value="TPR_11"/>
    <property type="match status" value="1"/>
</dbReference>
<dbReference type="Pfam" id="PF13432">
    <property type="entry name" value="TPR_16"/>
    <property type="match status" value="1"/>
</dbReference>
<dbReference type="InterPro" id="IPR037359">
    <property type="entry name" value="NST/OST"/>
</dbReference>
<dbReference type="PANTHER" id="PTHR10605:SF56">
    <property type="entry name" value="BIFUNCTIONAL HEPARAN SULFATE N-DEACETYLASE_N-SULFOTRANSFERASE"/>
    <property type="match status" value="1"/>
</dbReference>
<feature type="repeat" description="TPR" evidence="3">
    <location>
        <begin position="189"/>
        <end position="222"/>
    </location>
</feature>
<dbReference type="Proteomes" id="UP000176944">
    <property type="component" value="Chromosome"/>
</dbReference>
<dbReference type="Pfam" id="PF13431">
    <property type="entry name" value="TPR_17"/>
    <property type="match status" value="1"/>
</dbReference>
<dbReference type="InterPro" id="IPR000863">
    <property type="entry name" value="Sulfotransferase_dom"/>
</dbReference>
<dbReference type="PANTHER" id="PTHR10605">
    <property type="entry name" value="HEPARAN SULFATE SULFOTRANSFERASE"/>
    <property type="match status" value="1"/>
</dbReference>
<feature type="repeat" description="TPR" evidence="3">
    <location>
        <begin position="33"/>
        <end position="66"/>
    </location>
</feature>
<dbReference type="EMBL" id="CP017708">
    <property type="protein sequence ID" value="AOY85011.2"/>
    <property type="molecule type" value="Genomic_DNA"/>
</dbReference>
<dbReference type="AlphaFoldDB" id="A0A1D9GBT2"/>
<feature type="domain" description="Sulfotransferase" evidence="5">
    <location>
        <begin position="308"/>
        <end position="501"/>
    </location>
</feature>
<feature type="repeat" description="TPR" evidence="3">
    <location>
        <begin position="137"/>
        <end position="170"/>
    </location>
</feature>
<dbReference type="InterPro" id="IPR027417">
    <property type="entry name" value="P-loop_NTPase"/>
</dbReference>
<dbReference type="Gene3D" id="1.25.40.10">
    <property type="entry name" value="Tetratricopeptide repeat domain"/>
    <property type="match status" value="4"/>
</dbReference>
<feature type="repeat" description="TPR" evidence="3">
    <location>
        <begin position="67"/>
        <end position="100"/>
    </location>
</feature>
<reference evidence="7" key="1">
    <citation type="submission" date="2016-10" db="EMBL/GenBank/DDBJ databases">
        <title>Comparative genomics uncovers the prolific and rare metabolic potential of the cyanobacterial genus Moorea.</title>
        <authorList>
            <person name="Leao T."/>
            <person name="Castelao G."/>
            <person name="Korobeynikov A."/>
            <person name="Monroe E.A."/>
            <person name="Podell S."/>
            <person name="Glukhov E."/>
            <person name="Allen E."/>
            <person name="Gerwick W.H."/>
            <person name="Gerwick L."/>
        </authorList>
    </citation>
    <scope>NUCLEOTIDE SEQUENCE [LARGE SCALE GENOMIC DNA]</scope>
    <source>
        <strain evidence="7">JHB</strain>
    </source>
</reference>
<feature type="repeat" description="TPR" evidence="3">
    <location>
        <begin position="103"/>
        <end position="136"/>
    </location>
</feature>
<evidence type="ECO:0000256" key="1">
    <source>
        <dbReference type="ARBA" id="ARBA00022679"/>
    </source>
</evidence>
<dbReference type="Pfam" id="PF00515">
    <property type="entry name" value="TPR_1"/>
    <property type="match status" value="1"/>
</dbReference>
<dbReference type="InterPro" id="IPR019734">
    <property type="entry name" value="TPR_rpt"/>
</dbReference>
<dbReference type="InterPro" id="IPR011990">
    <property type="entry name" value="TPR-like_helical_dom_sf"/>
</dbReference>
<dbReference type="PROSITE" id="PS50005">
    <property type="entry name" value="TPR"/>
    <property type="match status" value="5"/>
</dbReference>
<organism evidence="6 7">
    <name type="scientific">Moorena producens (strain JHB)</name>
    <dbReference type="NCBI Taxonomy" id="1454205"/>
    <lineage>
        <taxon>Bacteria</taxon>
        <taxon>Bacillati</taxon>
        <taxon>Cyanobacteriota</taxon>
        <taxon>Cyanophyceae</taxon>
        <taxon>Coleofasciculales</taxon>
        <taxon>Coleofasciculaceae</taxon>
        <taxon>Moorena</taxon>
    </lineage>
</organism>
<dbReference type="SUPFAM" id="SSF52540">
    <property type="entry name" value="P-loop containing nucleoside triphosphate hydrolases"/>
    <property type="match status" value="1"/>
</dbReference>
<dbReference type="Gene3D" id="3.40.50.300">
    <property type="entry name" value="P-loop containing nucleotide triphosphate hydrolases"/>
    <property type="match status" value="1"/>
</dbReference>
<dbReference type="SMART" id="SM00028">
    <property type="entry name" value="TPR"/>
    <property type="match status" value="6"/>
</dbReference>
<keyword evidence="1" id="KW-0808">Transferase</keyword>
<feature type="compositionally biased region" description="Basic and acidic residues" evidence="4">
    <location>
        <begin position="1"/>
        <end position="16"/>
    </location>
</feature>
<evidence type="ECO:0000256" key="4">
    <source>
        <dbReference type="SAM" id="MobiDB-lite"/>
    </source>
</evidence>
<dbReference type="Pfam" id="PF00685">
    <property type="entry name" value="Sulfotransfer_1"/>
    <property type="match status" value="1"/>
</dbReference>
<dbReference type="GO" id="GO:0008146">
    <property type="term" value="F:sulfotransferase activity"/>
    <property type="evidence" value="ECO:0007669"/>
    <property type="project" value="InterPro"/>
</dbReference>
<name>A0A1D9GBT2_MOOP1</name>
<sequence length="549" mass="63885">MSRDIKQSSGHDHDSVDQTQSQLKVVKIQSKLAKDHANRGSLYAQQQQWPDAIACYEKAIAIDPTFAGAYRNLARVFAKTGQQDEATECWYQALTLEPNWAKPEEHVKLGNRLWSLGKPDQAITCYRQALQLKPNLLQVYYRLGEILKSQGKMEDAIALYQQAVENNPRNHQAMNYYRQLVDSNPNSSAKDYHQLGQLLRGQSRFKEAIESYQKAIELDPCFKRAYVDLQYTWIESEQLQQLITFYRQCIEREPDFPLAWGNLGDVLTEQGQLEEAISCYQTSAYKKAVASNPNLAEVDWKPKKEHGPDFVIIGAARCGTSSLYMYLSRYPQIMSPHKKELNFFSKYYNQGIDWYLAHFPSITDTPNFLAGEASPNYFDCTESAQRMFQFFPKVKLIVLLRNPVDRAISCYYHNFYHGREKRTLEDSLALEKQQLESLTESELLQIGYRHPNNLLGSLYVYKLKRWMEIFPIEQFLIVKSEDFYSNPKTVMSTIIDFLGLSDQKFFQYPKCNGRSYTPISQDLRQTLSDFFRPHNHKLEEYLGITFNWN</sequence>
<evidence type="ECO:0000313" key="7">
    <source>
        <dbReference type="Proteomes" id="UP000176944"/>
    </source>
</evidence>
<keyword evidence="2" id="KW-0325">Glycoprotein</keyword>
<feature type="region of interest" description="Disordered" evidence="4">
    <location>
        <begin position="1"/>
        <end position="20"/>
    </location>
</feature>
<keyword evidence="3" id="KW-0802">TPR repeat</keyword>
<protein>
    <submittedName>
        <fullName evidence="6">Tetratricopeptide repeat protein</fullName>
    </submittedName>
</protein>
<evidence type="ECO:0000256" key="2">
    <source>
        <dbReference type="ARBA" id="ARBA00023180"/>
    </source>
</evidence>
<dbReference type="SUPFAM" id="SSF48452">
    <property type="entry name" value="TPR-like"/>
    <property type="match status" value="2"/>
</dbReference>
<dbReference type="PROSITE" id="PS50293">
    <property type="entry name" value="TPR_REGION"/>
    <property type="match status" value="3"/>
</dbReference>
<evidence type="ECO:0000256" key="3">
    <source>
        <dbReference type="PROSITE-ProRule" id="PRU00339"/>
    </source>
</evidence>
<evidence type="ECO:0000313" key="6">
    <source>
        <dbReference type="EMBL" id="AOY85011.2"/>
    </source>
</evidence>
<proteinExistence type="predicted"/>